<dbReference type="RefSeq" id="WP_378779891.1">
    <property type="nucleotide sequence ID" value="NZ_JBHTNE010000011.1"/>
</dbReference>
<gene>
    <name evidence="1" type="ORF">BGCPKDLD_4704</name>
</gene>
<reference evidence="1" key="1">
    <citation type="journal article" date="2021" name="Front. Microbiol.">
        <title>Comprehensive Comparative Genomics and Phenotyping of Methylobacterium Species.</title>
        <authorList>
            <person name="Alessa O."/>
            <person name="Ogura Y."/>
            <person name="Fujitani Y."/>
            <person name="Takami H."/>
            <person name="Hayashi T."/>
            <person name="Sahin N."/>
            <person name="Tani A."/>
        </authorList>
    </citation>
    <scope>NUCLEOTIDE SEQUENCE</scope>
    <source>
        <strain evidence="1">DSM 14458</strain>
    </source>
</reference>
<protein>
    <submittedName>
        <fullName evidence="1">Uncharacterized protein</fullName>
    </submittedName>
</protein>
<accession>A0ABQ4V0Y7</accession>
<dbReference type="EMBL" id="BPRE01000020">
    <property type="protein sequence ID" value="GJE78093.1"/>
    <property type="molecule type" value="Genomic_DNA"/>
</dbReference>
<name>A0ABQ4V0Y7_9HYPH</name>
<proteinExistence type="predicted"/>
<comment type="caution">
    <text evidence="1">The sequence shown here is derived from an EMBL/GenBank/DDBJ whole genome shotgun (WGS) entry which is preliminary data.</text>
</comment>
<reference evidence="1" key="2">
    <citation type="submission" date="2021-08" db="EMBL/GenBank/DDBJ databases">
        <authorList>
            <person name="Tani A."/>
            <person name="Ola A."/>
            <person name="Ogura Y."/>
            <person name="Katsura K."/>
            <person name="Hayashi T."/>
        </authorList>
    </citation>
    <scope>NUCLEOTIDE SEQUENCE</scope>
    <source>
        <strain evidence="1">DSM 14458</strain>
    </source>
</reference>
<evidence type="ECO:0000313" key="1">
    <source>
        <dbReference type="EMBL" id="GJE78093.1"/>
    </source>
</evidence>
<keyword evidence="2" id="KW-1185">Reference proteome</keyword>
<evidence type="ECO:0000313" key="2">
    <source>
        <dbReference type="Proteomes" id="UP001055093"/>
    </source>
</evidence>
<organism evidence="1 2">
    <name type="scientific">Methylorubrum suomiense</name>
    <dbReference type="NCBI Taxonomy" id="144191"/>
    <lineage>
        <taxon>Bacteria</taxon>
        <taxon>Pseudomonadati</taxon>
        <taxon>Pseudomonadota</taxon>
        <taxon>Alphaproteobacteria</taxon>
        <taxon>Hyphomicrobiales</taxon>
        <taxon>Methylobacteriaceae</taxon>
        <taxon>Methylorubrum</taxon>
    </lineage>
</organism>
<sequence>MMPRAPFGRMVRYVSLRGEIVTGLVTAAFEENQVNLHLFRDGVNEEHLPTHVYTVPYAPVHPNGSVVPNSWHWPPRD</sequence>
<dbReference type="Proteomes" id="UP001055093">
    <property type="component" value="Unassembled WGS sequence"/>
</dbReference>